<reference evidence="1 2" key="1">
    <citation type="submission" date="2024-05" db="EMBL/GenBank/DDBJ databases">
        <title>Genome sequencing and assembly of Indian major carp, Cirrhinus mrigala (Hamilton, 1822).</title>
        <authorList>
            <person name="Mohindra V."/>
            <person name="Chowdhury L.M."/>
            <person name="Lal K."/>
            <person name="Jena J.K."/>
        </authorList>
    </citation>
    <scope>NUCLEOTIDE SEQUENCE [LARGE SCALE GENOMIC DNA]</scope>
    <source>
        <strain evidence="1">CM1030</strain>
        <tissue evidence="1">Blood</tissue>
    </source>
</reference>
<evidence type="ECO:0000313" key="2">
    <source>
        <dbReference type="Proteomes" id="UP001529510"/>
    </source>
</evidence>
<dbReference type="EMBL" id="JAMKFB020000018">
    <property type="protein sequence ID" value="KAL0168341.1"/>
    <property type="molecule type" value="Genomic_DNA"/>
</dbReference>
<organism evidence="1 2">
    <name type="scientific">Cirrhinus mrigala</name>
    <name type="common">Mrigala</name>
    <dbReference type="NCBI Taxonomy" id="683832"/>
    <lineage>
        <taxon>Eukaryota</taxon>
        <taxon>Metazoa</taxon>
        <taxon>Chordata</taxon>
        <taxon>Craniata</taxon>
        <taxon>Vertebrata</taxon>
        <taxon>Euteleostomi</taxon>
        <taxon>Actinopterygii</taxon>
        <taxon>Neopterygii</taxon>
        <taxon>Teleostei</taxon>
        <taxon>Ostariophysi</taxon>
        <taxon>Cypriniformes</taxon>
        <taxon>Cyprinidae</taxon>
        <taxon>Labeoninae</taxon>
        <taxon>Labeonini</taxon>
        <taxon>Cirrhinus</taxon>
    </lineage>
</organism>
<comment type="caution">
    <text evidence="1">The sequence shown here is derived from an EMBL/GenBank/DDBJ whole genome shotgun (WGS) entry which is preliminary data.</text>
</comment>
<keyword evidence="2" id="KW-1185">Reference proteome</keyword>
<protein>
    <submittedName>
        <fullName evidence="1">Uncharacterized protein</fullName>
    </submittedName>
</protein>
<accession>A0ABD0P429</accession>
<sequence length="139" mass="15096">FEHLLPRDSTPLAMPCPSGSVRLLLPTLVALVPQRPSGSPPPPRLLEPFALPWPSGSSAPCWLIGSLSLSWAPPAPPRQPFLHYGSSLPWVTFMAAEWVLPGFSCSKSLLSSPWLLHLICLGSLCLHPGSSLHHHHPRL</sequence>
<feature type="non-terminal residue" evidence="1">
    <location>
        <position position="1"/>
    </location>
</feature>
<evidence type="ECO:0000313" key="1">
    <source>
        <dbReference type="EMBL" id="KAL0168341.1"/>
    </source>
</evidence>
<dbReference type="AlphaFoldDB" id="A0ABD0P429"/>
<feature type="non-terminal residue" evidence="1">
    <location>
        <position position="139"/>
    </location>
</feature>
<proteinExistence type="predicted"/>
<dbReference type="Proteomes" id="UP001529510">
    <property type="component" value="Unassembled WGS sequence"/>
</dbReference>
<gene>
    <name evidence="1" type="ORF">M9458_036563</name>
</gene>
<name>A0ABD0P429_CIRMR</name>